<dbReference type="KEGG" id="dwd:DSCW_44430"/>
<accession>A0A5K7Z5G7</accession>
<dbReference type="AlphaFoldDB" id="A0A5K7Z5G7"/>
<evidence type="ECO:0000256" key="1">
    <source>
        <dbReference type="ARBA" id="ARBA00023015"/>
    </source>
</evidence>
<reference evidence="5 6" key="1">
    <citation type="submission" date="2019-11" db="EMBL/GenBank/DDBJ databases">
        <title>Comparative genomics of hydrocarbon-degrading Desulfosarcina strains.</title>
        <authorList>
            <person name="Watanabe M."/>
            <person name="Kojima H."/>
            <person name="Fukui M."/>
        </authorList>
    </citation>
    <scope>NUCLEOTIDE SEQUENCE [LARGE SCALE GENOMIC DNA]</scope>
    <source>
        <strain evidence="5 6">PP31</strain>
    </source>
</reference>
<dbReference type="PROSITE" id="PS50949">
    <property type="entry name" value="HTH_GNTR"/>
    <property type="match status" value="1"/>
</dbReference>
<dbReference type="CDD" id="cd07377">
    <property type="entry name" value="WHTH_GntR"/>
    <property type="match status" value="1"/>
</dbReference>
<organism evidence="5 6">
    <name type="scientific">Desulfosarcina widdelii</name>
    <dbReference type="NCBI Taxonomy" id="947919"/>
    <lineage>
        <taxon>Bacteria</taxon>
        <taxon>Pseudomonadati</taxon>
        <taxon>Thermodesulfobacteriota</taxon>
        <taxon>Desulfobacteria</taxon>
        <taxon>Desulfobacterales</taxon>
        <taxon>Desulfosarcinaceae</taxon>
        <taxon>Desulfosarcina</taxon>
    </lineage>
</organism>
<protein>
    <submittedName>
        <fullName evidence="5">Fatty acid metabolism regulator protein</fullName>
    </submittedName>
</protein>
<dbReference type="PANTHER" id="PTHR43537:SF52">
    <property type="entry name" value="FATTY ACID METABOLISM REGULATOR PROTEIN"/>
    <property type="match status" value="1"/>
</dbReference>
<dbReference type="Pfam" id="PF00392">
    <property type="entry name" value="GntR"/>
    <property type="match status" value="1"/>
</dbReference>
<dbReference type="Proteomes" id="UP000427769">
    <property type="component" value="Chromosome"/>
</dbReference>
<dbReference type="InterPro" id="IPR000524">
    <property type="entry name" value="Tscrpt_reg_HTH_GntR"/>
</dbReference>
<evidence type="ECO:0000256" key="3">
    <source>
        <dbReference type="ARBA" id="ARBA00023163"/>
    </source>
</evidence>
<dbReference type="InterPro" id="IPR036388">
    <property type="entry name" value="WH-like_DNA-bd_sf"/>
</dbReference>
<evidence type="ECO:0000259" key="4">
    <source>
        <dbReference type="PROSITE" id="PS50949"/>
    </source>
</evidence>
<dbReference type="EMBL" id="AP021875">
    <property type="protein sequence ID" value="BBO77026.1"/>
    <property type="molecule type" value="Genomic_DNA"/>
</dbReference>
<dbReference type="RefSeq" id="WP_155305816.1">
    <property type="nucleotide sequence ID" value="NZ_AP021875.1"/>
</dbReference>
<keyword evidence="1" id="KW-0805">Transcription regulation</keyword>
<dbReference type="InterPro" id="IPR036390">
    <property type="entry name" value="WH_DNA-bd_sf"/>
</dbReference>
<dbReference type="InterPro" id="IPR028374">
    <property type="entry name" value="FadR_C"/>
</dbReference>
<name>A0A5K7Z5G7_9BACT</name>
<keyword evidence="3" id="KW-0804">Transcription</keyword>
<dbReference type="OrthoDB" id="163333at2"/>
<keyword evidence="2" id="KW-0238">DNA-binding</keyword>
<dbReference type="GO" id="GO:0003700">
    <property type="term" value="F:DNA-binding transcription factor activity"/>
    <property type="evidence" value="ECO:0007669"/>
    <property type="project" value="InterPro"/>
</dbReference>
<dbReference type="Gene3D" id="1.10.10.10">
    <property type="entry name" value="Winged helix-like DNA-binding domain superfamily/Winged helix DNA-binding domain"/>
    <property type="match status" value="1"/>
</dbReference>
<keyword evidence="6" id="KW-1185">Reference proteome</keyword>
<dbReference type="GO" id="GO:0003677">
    <property type="term" value="F:DNA binding"/>
    <property type="evidence" value="ECO:0007669"/>
    <property type="project" value="UniProtKB-KW"/>
</dbReference>
<gene>
    <name evidence="5" type="primary">fadR_1</name>
    <name evidence="5" type="ORF">DSCW_44430</name>
</gene>
<dbReference type="Pfam" id="PF07840">
    <property type="entry name" value="FadR_C"/>
    <property type="match status" value="1"/>
</dbReference>
<dbReference type="PRINTS" id="PR00035">
    <property type="entry name" value="HTHGNTR"/>
</dbReference>
<dbReference type="SUPFAM" id="SSF48008">
    <property type="entry name" value="GntR ligand-binding domain-like"/>
    <property type="match status" value="1"/>
</dbReference>
<evidence type="ECO:0000313" key="6">
    <source>
        <dbReference type="Proteomes" id="UP000427769"/>
    </source>
</evidence>
<dbReference type="Gene3D" id="1.20.120.530">
    <property type="entry name" value="GntR ligand-binding domain-like"/>
    <property type="match status" value="1"/>
</dbReference>
<dbReference type="GO" id="GO:0000062">
    <property type="term" value="F:fatty-acyl-CoA binding"/>
    <property type="evidence" value="ECO:0007669"/>
    <property type="project" value="InterPro"/>
</dbReference>
<proteinExistence type="predicted"/>
<dbReference type="InterPro" id="IPR008920">
    <property type="entry name" value="TF_FadR/GntR_C"/>
</dbReference>
<evidence type="ECO:0000256" key="2">
    <source>
        <dbReference type="ARBA" id="ARBA00023125"/>
    </source>
</evidence>
<dbReference type="SUPFAM" id="SSF46785">
    <property type="entry name" value="Winged helix' DNA-binding domain"/>
    <property type="match status" value="1"/>
</dbReference>
<dbReference type="GO" id="GO:0019217">
    <property type="term" value="P:regulation of fatty acid metabolic process"/>
    <property type="evidence" value="ECO:0007669"/>
    <property type="project" value="InterPro"/>
</dbReference>
<sequence>MKPTSSSPPIRPAQRAEHKIVTGILDGTFAPGSVLPSERQLAEILCVARPPLRETLQRLAAQGWLTIAHGKPTVVNDYWEKGGMGLLSTLARYVDTLPHGFVVHLLEVRSRLLPIIAELAVKRAPDAVLAFLDKVESLEDNAPAFAVFDWQLQLFMAGETGNPIYKLMFNDFSVMFATLAAAYFSRFQARAASRSYYRELAAAIPVGGKRVEAVVMAAMEESVTLWKRIGREEG</sequence>
<dbReference type="PANTHER" id="PTHR43537">
    <property type="entry name" value="TRANSCRIPTIONAL REGULATOR, GNTR FAMILY"/>
    <property type="match status" value="1"/>
</dbReference>
<evidence type="ECO:0000313" key="5">
    <source>
        <dbReference type="EMBL" id="BBO77026.1"/>
    </source>
</evidence>
<feature type="domain" description="HTH gntR-type" evidence="4">
    <location>
        <begin position="10"/>
        <end position="78"/>
    </location>
</feature>
<dbReference type="SMART" id="SM00345">
    <property type="entry name" value="HTH_GNTR"/>
    <property type="match status" value="1"/>
</dbReference>